<sequence length="28" mass="3404">MHFSHCFDSFFLLLIFFSSSPYFLPRNC</sequence>
<proteinExistence type="predicted"/>
<dbReference type="AlphaFoldDB" id="A0A2P2PHF0"/>
<protein>
    <submittedName>
        <fullName evidence="1">Uncharacterized protein</fullName>
    </submittedName>
</protein>
<evidence type="ECO:0000313" key="1">
    <source>
        <dbReference type="EMBL" id="MBX54089.1"/>
    </source>
</evidence>
<name>A0A2P2PHF0_RHIMU</name>
<accession>A0A2P2PHF0</accession>
<organism evidence="1">
    <name type="scientific">Rhizophora mucronata</name>
    <name type="common">Asiatic mangrove</name>
    <dbReference type="NCBI Taxonomy" id="61149"/>
    <lineage>
        <taxon>Eukaryota</taxon>
        <taxon>Viridiplantae</taxon>
        <taxon>Streptophyta</taxon>
        <taxon>Embryophyta</taxon>
        <taxon>Tracheophyta</taxon>
        <taxon>Spermatophyta</taxon>
        <taxon>Magnoliopsida</taxon>
        <taxon>eudicotyledons</taxon>
        <taxon>Gunneridae</taxon>
        <taxon>Pentapetalae</taxon>
        <taxon>rosids</taxon>
        <taxon>fabids</taxon>
        <taxon>Malpighiales</taxon>
        <taxon>Rhizophoraceae</taxon>
        <taxon>Rhizophora</taxon>
    </lineage>
</organism>
<dbReference type="EMBL" id="GGEC01073605">
    <property type="protein sequence ID" value="MBX54089.1"/>
    <property type="molecule type" value="Transcribed_RNA"/>
</dbReference>
<reference evidence="1" key="1">
    <citation type="submission" date="2018-02" db="EMBL/GenBank/DDBJ databases">
        <title>Rhizophora mucronata_Transcriptome.</title>
        <authorList>
            <person name="Meera S.P."/>
            <person name="Sreeshan A."/>
            <person name="Augustine A."/>
        </authorList>
    </citation>
    <scope>NUCLEOTIDE SEQUENCE</scope>
    <source>
        <tissue evidence="1">Leaf</tissue>
    </source>
</reference>